<dbReference type="Proteomes" id="UP000199603">
    <property type="component" value="Unassembled WGS sequence"/>
</dbReference>
<protein>
    <recommendedName>
        <fullName evidence="7">Putative beta-barrel assembly-enhancing protease</fullName>
        <ecNumber evidence="7">3.4.-.-</ecNumber>
    </recommendedName>
</protein>
<dbReference type="GO" id="GO:0042597">
    <property type="term" value="C:periplasmic space"/>
    <property type="evidence" value="ECO:0007669"/>
    <property type="project" value="UniProtKB-SubCell"/>
</dbReference>
<keyword evidence="2 7" id="KW-0479">Metal-binding</keyword>
<comment type="similarity">
    <text evidence="7">Belongs to the peptidase M48 family. BepA subfamily.</text>
</comment>
<evidence type="ECO:0000256" key="7">
    <source>
        <dbReference type="HAMAP-Rule" id="MF_00997"/>
    </source>
</evidence>
<keyword evidence="11" id="KW-1185">Reference proteome</keyword>
<keyword evidence="5 7" id="KW-0862">Zinc</keyword>
<feature type="domain" description="Peptidase M48" evidence="9">
    <location>
        <begin position="74"/>
        <end position="270"/>
    </location>
</feature>
<feature type="binding site" evidence="7">
    <location>
        <position position="209"/>
    </location>
    <ligand>
        <name>Zn(2+)</name>
        <dbReference type="ChEBI" id="CHEBI:29105"/>
        <note>catalytic</note>
    </ligand>
</feature>
<feature type="chain" id="PRO_5011800331" description="Putative beta-barrel assembly-enhancing protease" evidence="7">
    <location>
        <begin position="29"/>
        <end position="553"/>
    </location>
</feature>
<evidence type="ECO:0000256" key="8">
    <source>
        <dbReference type="SAM" id="MobiDB-lite"/>
    </source>
</evidence>
<keyword evidence="7" id="KW-0574">Periplasm</keyword>
<dbReference type="STRING" id="265719.SAMN04488509_101163"/>
<keyword evidence="3 7" id="KW-0732">Signal</keyword>
<dbReference type="HAMAP" id="MF_00997">
    <property type="entry name" value="Protease_BepA"/>
    <property type="match status" value="1"/>
</dbReference>
<dbReference type="EMBL" id="FNAG01000001">
    <property type="protein sequence ID" value="SDD09267.1"/>
    <property type="molecule type" value="Genomic_DNA"/>
</dbReference>
<name>A0A1G6RZ94_9GAMM</name>
<dbReference type="InterPro" id="IPR001915">
    <property type="entry name" value="Peptidase_M48"/>
</dbReference>
<evidence type="ECO:0000256" key="1">
    <source>
        <dbReference type="ARBA" id="ARBA00022670"/>
    </source>
</evidence>
<evidence type="ECO:0000259" key="9">
    <source>
        <dbReference type="Pfam" id="PF01435"/>
    </source>
</evidence>
<dbReference type="OrthoDB" id="9810445at2"/>
<dbReference type="EC" id="3.4.-.-" evidence="7"/>
<proteinExistence type="inferred from homology"/>
<feature type="region of interest" description="Disordered" evidence="8">
    <location>
        <begin position="259"/>
        <end position="285"/>
    </location>
</feature>
<feature type="active site" description="Proton donor" evidence="7">
    <location>
        <position position="213"/>
    </location>
</feature>
<feature type="region of interest" description="Disordered" evidence="8">
    <location>
        <begin position="533"/>
        <end position="553"/>
    </location>
</feature>
<feature type="active site" evidence="7">
    <location>
        <position position="140"/>
    </location>
</feature>
<evidence type="ECO:0000256" key="6">
    <source>
        <dbReference type="ARBA" id="ARBA00023049"/>
    </source>
</evidence>
<dbReference type="RefSeq" id="WP_091237672.1">
    <property type="nucleotide sequence ID" value="NZ_FNAG01000001.1"/>
</dbReference>
<comment type="cofactor">
    <cofactor evidence="7">
        <name>Zn(2+)</name>
        <dbReference type="ChEBI" id="CHEBI:29105"/>
    </cofactor>
    <text evidence="7">Binds 1 zinc ion per subunit.</text>
</comment>
<keyword evidence="6 7" id="KW-0482">Metalloprotease</keyword>
<evidence type="ECO:0000313" key="11">
    <source>
        <dbReference type="Proteomes" id="UP000199603"/>
    </source>
</evidence>
<evidence type="ECO:0000256" key="5">
    <source>
        <dbReference type="ARBA" id="ARBA00022833"/>
    </source>
</evidence>
<feature type="signal peptide" evidence="7">
    <location>
        <begin position="1"/>
        <end position="28"/>
    </location>
</feature>
<dbReference type="InterPro" id="IPR030873">
    <property type="entry name" value="Protease_BepA"/>
</dbReference>
<comment type="subcellular location">
    <subcellularLocation>
        <location evidence="7">Periplasm</location>
    </subcellularLocation>
</comment>
<dbReference type="GO" id="GO:0004222">
    <property type="term" value="F:metalloendopeptidase activity"/>
    <property type="evidence" value="ECO:0007669"/>
    <property type="project" value="InterPro"/>
</dbReference>
<keyword evidence="1 7" id="KW-0645">Protease</keyword>
<evidence type="ECO:0000256" key="3">
    <source>
        <dbReference type="ARBA" id="ARBA00022729"/>
    </source>
</evidence>
<gene>
    <name evidence="10" type="ORF">SAMN04488509_101163</name>
</gene>
<sequence precursor="true">MAPPLRLVRRLRLMLLPAALVLAAGASAQTRDPLDLPDMGSSAGSLITPAEETMYGEYTRRELRAYGMLLEDPLLDEYLNALGQRLAGVSERPQQDFTFFWMRARDINAFATLGGYIGMNSGLVLTAVSEDEVAAVLAHEIAHVTQRHIVRAVERQQKDALPILLATLGAVAAAQSAGGNSAGNATQAAIMSGIALMQQRQINHTRSNEYEADRIGILTLARAGYQPMAMADFFGRMHRTLRSTIGEQEAPEFLRTHPVTSSRISEAKGRAEGSRIPLGFQPPPRLDDSPLNPLLPERHFSAAGLDAQPSRALFPWVQARLRVLSADSPAQALDEFAKRAAAHGEGLSDPERYGYALALARTSDSAGALAQLAGIEQAPPGYWLDLARAEALHLGGRQQEAEAVFQALYEAHPRSRPVSLSYAEALIRSGGETQGRRAQAVLRPLLLSAGEDIALQRSFGRASELAGDKVRASEAHAEAAYLSGRAEDALNQLQALKQRDDLDYYQRSRIDARIAELTPVVLELRERGYRAGREPGSNRGFGFGAPAAVTPGT</sequence>
<evidence type="ECO:0000256" key="2">
    <source>
        <dbReference type="ARBA" id="ARBA00022723"/>
    </source>
</evidence>
<dbReference type="Gene3D" id="3.30.2010.10">
    <property type="entry name" value="Metalloproteases ('zincins'), catalytic domain"/>
    <property type="match status" value="1"/>
</dbReference>
<feature type="binding site" evidence="7">
    <location>
        <position position="139"/>
    </location>
    <ligand>
        <name>Zn(2+)</name>
        <dbReference type="ChEBI" id="CHEBI:29105"/>
        <note>catalytic</note>
    </ligand>
</feature>
<dbReference type="GO" id="GO:0051603">
    <property type="term" value="P:proteolysis involved in protein catabolic process"/>
    <property type="evidence" value="ECO:0007669"/>
    <property type="project" value="TreeGrafter"/>
</dbReference>
<keyword evidence="4 7" id="KW-0378">Hydrolase</keyword>
<comment type="function">
    <text evidence="7">Functions as both a chaperone and a metalloprotease. Maintains the integrity of the outer membrane by promoting either the assembly or the elimination of outer membrane proteins, depending on their folding state.</text>
</comment>
<dbReference type="InterPro" id="IPR051156">
    <property type="entry name" value="Mito/Outer_Membr_Metalloprot"/>
</dbReference>
<dbReference type="PANTHER" id="PTHR22726:SF1">
    <property type="entry name" value="METALLOENDOPEPTIDASE OMA1, MITOCHONDRIAL"/>
    <property type="match status" value="1"/>
</dbReference>
<dbReference type="PANTHER" id="PTHR22726">
    <property type="entry name" value="METALLOENDOPEPTIDASE OMA1"/>
    <property type="match status" value="1"/>
</dbReference>
<organism evidence="10 11">
    <name type="scientific">Aquimonas voraii</name>
    <dbReference type="NCBI Taxonomy" id="265719"/>
    <lineage>
        <taxon>Bacteria</taxon>
        <taxon>Pseudomonadati</taxon>
        <taxon>Pseudomonadota</taxon>
        <taxon>Gammaproteobacteria</taxon>
        <taxon>Lysobacterales</taxon>
        <taxon>Lysobacteraceae</taxon>
        <taxon>Aquimonas</taxon>
    </lineage>
</organism>
<feature type="binding site" evidence="7">
    <location>
        <position position="143"/>
    </location>
    <ligand>
        <name>Zn(2+)</name>
        <dbReference type="ChEBI" id="CHEBI:29105"/>
        <note>catalytic</note>
    </ligand>
</feature>
<dbReference type="GO" id="GO:0008270">
    <property type="term" value="F:zinc ion binding"/>
    <property type="evidence" value="ECO:0007669"/>
    <property type="project" value="UniProtKB-UniRule"/>
</dbReference>
<evidence type="ECO:0000256" key="4">
    <source>
        <dbReference type="ARBA" id="ARBA00022801"/>
    </source>
</evidence>
<dbReference type="AlphaFoldDB" id="A0A1G6RZ94"/>
<dbReference type="Pfam" id="PF01435">
    <property type="entry name" value="Peptidase_M48"/>
    <property type="match status" value="1"/>
</dbReference>
<evidence type="ECO:0000313" key="10">
    <source>
        <dbReference type="EMBL" id="SDD09267.1"/>
    </source>
</evidence>
<accession>A0A1G6RZ94</accession>
<reference evidence="10 11" key="1">
    <citation type="submission" date="2016-10" db="EMBL/GenBank/DDBJ databases">
        <authorList>
            <person name="de Groot N.N."/>
        </authorList>
    </citation>
    <scope>NUCLEOTIDE SEQUENCE [LARGE SCALE GENOMIC DNA]</scope>
    <source>
        <strain evidence="10 11">DSM 16957</strain>
    </source>
</reference>
<dbReference type="GO" id="GO:0016020">
    <property type="term" value="C:membrane"/>
    <property type="evidence" value="ECO:0007669"/>
    <property type="project" value="InterPro"/>
</dbReference>